<sequence>MRRKESPKLGSRLQKGKRSRYNLCGRKRGKSPHGEKTLRVPNRSLQCMSTGQRRQPVGMCGGIEGSVWMS</sequence>
<protein>
    <submittedName>
        <fullName evidence="1">Uncharacterized protein</fullName>
    </submittedName>
</protein>
<name>A0A507DWC7_9FUNG</name>
<gene>
    <name evidence="1" type="ORF">PhCBS80983_g05187</name>
</gene>
<evidence type="ECO:0000313" key="2">
    <source>
        <dbReference type="Proteomes" id="UP000318582"/>
    </source>
</evidence>
<dbReference type="Proteomes" id="UP000318582">
    <property type="component" value="Unassembled WGS sequence"/>
</dbReference>
<dbReference type="AlphaFoldDB" id="A0A507DWC7"/>
<reference evidence="1 2" key="1">
    <citation type="journal article" date="2019" name="Sci. Rep.">
        <title>Comparative genomics of chytrid fungi reveal insights into the obligate biotrophic and pathogenic lifestyle of Synchytrium endobioticum.</title>
        <authorList>
            <person name="van de Vossenberg B.T.L.H."/>
            <person name="Warris S."/>
            <person name="Nguyen H.D.T."/>
            <person name="van Gent-Pelzer M.P.E."/>
            <person name="Joly D.L."/>
            <person name="van de Geest H.C."/>
            <person name="Bonants P.J.M."/>
            <person name="Smith D.S."/>
            <person name="Levesque C.A."/>
            <person name="van der Lee T.A.J."/>
        </authorList>
    </citation>
    <scope>NUCLEOTIDE SEQUENCE [LARGE SCALE GENOMIC DNA]</scope>
    <source>
        <strain evidence="1 2">CBS 809.83</strain>
    </source>
</reference>
<accession>A0A507DWC7</accession>
<comment type="caution">
    <text evidence="1">The sequence shown here is derived from an EMBL/GenBank/DDBJ whole genome shotgun (WGS) entry which is preliminary data.</text>
</comment>
<keyword evidence="2" id="KW-1185">Reference proteome</keyword>
<proteinExistence type="predicted"/>
<organism evidence="1 2">
    <name type="scientific">Powellomyces hirtus</name>
    <dbReference type="NCBI Taxonomy" id="109895"/>
    <lineage>
        <taxon>Eukaryota</taxon>
        <taxon>Fungi</taxon>
        <taxon>Fungi incertae sedis</taxon>
        <taxon>Chytridiomycota</taxon>
        <taxon>Chytridiomycota incertae sedis</taxon>
        <taxon>Chytridiomycetes</taxon>
        <taxon>Spizellomycetales</taxon>
        <taxon>Powellomycetaceae</taxon>
        <taxon>Powellomyces</taxon>
    </lineage>
</organism>
<dbReference type="EMBL" id="QEAQ01000102">
    <property type="protein sequence ID" value="TPX55612.1"/>
    <property type="molecule type" value="Genomic_DNA"/>
</dbReference>
<evidence type="ECO:0000313" key="1">
    <source>
        <dbReference type="EMBL" id="TPX55612.1"/>
    </source>
</evidence>